<dbReference type="NCBIfam" id="TIGR02727">
    <property type="entry name" value="MTHFS_bact"/>
    <property type="match status" value="1"/>
</dbReference>
<feature type="region of interest" description="Disordered" evidence="6">
    <location>
        <begin position="1"/>
        <end position="21"/>
    </location>
</feature>
<dbReference type="GO" id="GO:0046872">
    <property type="term" value="F:metal ion binding"/>
    <property type="evidence" value="ECO:0007669"/>
    <property type="project" value="UniProtKB-KW"/>
</dbReference>
<keyword evidence="7" id="KW-0436">Ligase</keyword>
<dbReference type="GO" id="GO:0009396">
    <property type="term" value="P:folic acid-containing compound biosynthetic process"/>
    <property type="evidence" value="ECO:0007669"/>
    <property type="project" value="TreeGrafter"/>
</dbReference>
<evidence type="ECO:0000313" key="8">
    <source>
        <dbReference type="Proteomes" id="UP000184452"/>
    </source>
</evidence>
<keyword evidence="5" id="KW-0479">Metal-binding</keyword>
<dbReference type="Pfam" id="PF01812">
    <property type="entry name" value="5-FTHF_cyc-lig"/>
    <property type="match status" value="1"/>
</dbReference>
<sequence length="193" mass="20277">MRRDLLAARREMDPGERGRAGSAVRDTLTALPWLAMGGTVACYYSVGTEPDTRKLVAALWKRGTYVLLPVFLPDGNLDWAAYEGPDGLEPAGHGLLEPTGHRYGTGALATADAVVCPALAVDRSGGRLGRGAGCYDRALALRGPHCPAIAVVYDGELVEAVPGEEHDLRVDAVVTPGGGLRVFDSGVWPTGRG</sequence>
<dbReference type="STRING" id="758803.SAMN05421803_103317"/>
<dbReference type="InterPro" id="IPR037171">
    <property type="entry name" value="NagB/RpiA_transferase-like"/>
</dbReference>
<dbReference type="InterPro" id="IPR002698">
    <property type="entry name" value="FTHF_cligase"/>
</dbReference>
<evidence type="ECO:0000256" key="1">
    <source>
        <dbReference type="ARBA" id="ARBA00010638"/>
    </source>
</evidence>
<keyword evidence="3 4" id="KW-0067">ATP-binding</keyword>
<dbReference type="PANTHER" id="PTHR23407">
    <property type="entry name" value="ATPASE INHIBITOR/5-FORMYLTETRAHYDROFOLATE CYCLO-LIGASE"/>
    <property type="match status" value="1"/>
</dbReference>
<comment type="similarity">
    <text evidence="1 5">Belongs to the 5-formyltetrahydrofolate cyclo-ligase family.</text>
</comment>
<evidence type="ECO:0000256" key="3">
    <source>
        <dbReference type="ARBA" id="ARBA00022840"/>
    </source>
</evidence>
<dbReference type="EC" id="6.3.3.2" evidence="5"/>
<protein>
    <recommendedName>
        <fullName evidence="5">5-formyltetrahydrofolate cyclo-ligase</fullName>
        <ecNumber evidence="5">6.3.3.2</ecNumber>
    </recommendedName>
</protein>
<dbReference type="Proteomes" id="UP000184452">
    <property type="component" value="Unassembled WGS sequence"/>
</dbReference>
<dbReference type="SUPFAM" id="SSF100950">
    <property type="entry name" value="NagB/RpiA/CoA transferase-like"/>
    <property type="match status" value="1"/>
</dbReference>
<feature type="compositionally biased region" description="Basic and acidic residues" evidence="6">
    <location>
        <begin position="1"/>
        <end position="19"/>
    </location>
</feature>
<feature type="binding site" evidence="4">
    <location>
        <position position="49"/>
    </location>
    <ligand>
        <name>substrate</name>
    </ligand>
</feature>
<accession>A0A1M6G8L5</accession>
<dbReference type="EMBL" id="FQZK01000003">
    <property type="protein sequence ID" value="SHJ06313.1"/>
    <property type="molecule type" value="Genomic_DNA"/>
</dbReference>
<gene>
    <name evidence="7" type="ORF">SAMN05421803_103317</name>
</gene>
<dbReference type="PANTHER" id="PTHR23407:SF1">
    <property type="entry name" value="5-FORMYLTETRAHYDROFOLATE CYCLO-LIGASE"/>
    <property type="match status" value="1"/>
</dbReference>
<evidence type="ECO:0000256" key="5">
    <source>
        <dbReference type="RuleBase" id="RU361279"/>
    </source>
</evidence>
<dbReference type="PIRSF" id="PIRSF006806">
    <property type="entry name" value="FTHF_cligase"/>
    <property type="match status" value="1"/>
</dbReference>
<keyword evidence="5" id="KW-0460">Magnesium</keyword>
<evidence type="ECO:0000256" key="4">
    <source>
        <dbReference type="PIRSR" id="PIRSR006806-1"/>
    </source>
</evidence>
<dbReference type="Gene3D" id="3.40.50.10420">
    <property type="entry name" value="NagB/RpiA/CoA transferase-like"/>
    <property type="match status" value="1"/>
</dbReference>
<evidence type="ECO:0000313" key="7">
    <source>
        <dbReference type="EMBL" id="SHJ06313.1"/>
    </source>
</evidence>
<reference evidence="7 8" key="1">
    <citation type="submission" date="2016-11" db="EMBL/GenBank/DDBJ databases">
        <authorList>
            <person name="Jaros S."/>
            <person name="Januszkiewicz K."/>
            <person name="Wedrychowicz H."/>
        </authorList>
    </citation>
    <scope>NUCLEOTIDE SEQUENCE [LARGE SCALE GENOMIC DNA]</scope>
    <source>
        <strain evidence="7 8">CGMCC 4.5723</strain>
    </source>
</reference>
<dbReference type="GO" id="GO:0030272">
    <property type="term" value="F:5-formyltetrahydrofolate cyclo-ligase activity"/>
    <property type="evidence" value="ECO:0007669"/>
    <property type="project" value="UniProtKB-EC"/>
</dbReference>
<evidence type="ECO:0000256" key="2">
    <source>
        <dbReference type="ARBA" id="ARBA00022741"/>
    </source>
</evidence>
<comment type="cofactor">
    <cofactor evidence="5">
        <name>Mg(2+)</name>
        <dbReference type="ChEBI" id="CHEBI:18420"/>
    </cofactor>
</comment>
<comment type="catalytic activity">
    <reaction evidence="5">
        <text>(6S)-5-formyl-5,6,7,8-tetrahydrofolate + ATP = (6R)-5,10-methenyltetrahydrofolate + ADP + phosphate</text>
        <dbReference type="Rhea" id="RHEA:10488"/>
        <dbReference type="ChEBI" id="CHEBI:30616"/>
        <dbReference type="ChEBI" id="CHEBI:43474"/>
        <dbReference type="ChEBI" id="CHEBI:57455"/>
        <dbReference type="ChEBI" id="CHEBI:57457"/>
        <dbReference type="ChEBI" id="CHEBI:456216"/>
        <dbReference type="EC" id="6.3.3.2"/>
    </reaction>
</comment>
<evidence type="ECO:0000256" key="6">
    <source>
        <dbReference type="SAM" id="MobiDB-lite"/>
    </source>
</evidence>
<name>A0A1M6G8L5_9ACTN</name>
<feature type="binding site" evidence="4">
    <location>
        <begin position="127"/>
        <end position="135"/>
    </location>
    <ligand>
        <name>ATP</name>
        <dbReference type="ChEBI" id="CHEBI:30616"/>
    </ligand>
</feature>
<dbReference type="GO" id="GO:0005524">
    <property type="term" value="F:ATP binding"/>
    <property type="evidence" value="ECO:0007669"/>
    <property type="project" value="UniProtKB-KW"/>
</dbReference>
<organism evidence="7 8">
    <name type="scientific">Nocardiopsis flavescens</name>
    <dbReference type="NCBI Taxonomy" id="758803"/>
    <lineage>
        <taxon>Bacteria</taxon>
        <taxon>Bacillati</taxon>
        <taxon>Actinomycetota</taxon>
        <taxon>Actinomycetes</taxon>
        <taxon>Streptosporangiales</taxon>
        <taxon>Nocardiopsidaceae</taxon>
        <taxon>Nocardiopsis</taxon>
    </lineage>
</organism>
<proteinExistence type="inferred from homology"/>
<dbReference type="InterPro" id="IPR024185">
    <property type="entry name" value="FTHF_cligase-like_sf"/>
</dbReference>
<keyword evidence="8" id="KW-1185">Reference proteome</keyword>
<keyword evidence="2 4" id="KW-0547">Nucleotide-binding</keyword>
<dbReference type="AlphaFoldDB" id="A0A1M6G8L5"/>
<dbReference type="GO" id="GO:0035999">
    <property type="term" value="P:tetrahydrofolate interconversion"/>
    <property type="evidence" value="ECO:0007669"/>
    <property type="project" value="TreeGrafter"/>
</dbReference>